<evidence type="ECO:0000313" key="3">
    <source>
        <dbReference type="Proteomes" id="UP001179952"/>
    </source>
</evidence>
<name>A0AAV9AP37_ACOGR</name>
<comment type="caution">
    <text evidence="2">The sequence shown here is derived from an EMBL/GenBank/DDBJ whole genome shotgun (WGS) entry which is preliminary data.</text>
</comment>
<dbReference type="Proteomes" id="UP001179952">
    <property type="component" value="Unassembled WGS sequence"/>
</dbReference>
<keyword evidence="3" id="KW-1185">Reference proteome</keyword>
<evidence type="ECO:0008006" key="4">
    <source>
        <dbReference type="Google" id="ProtNLM"/>
    </source>
</evidence>
<feature type="transmembrane region" description="Helical" evidence="1">
    <location>
        <begin position="34"/>
        <end position="53"/>
    </location>
</feature>
<sequence>MDDNKGSGEGGGTCNHCNIFGRPKWLPLSATTSMAFFGCVLFISVVITTFWIIPGDYNPISFGAPPILANKKMVE</sequence>
<organism evidence="2 3">
    <name type="scientific">Acorus gramineus</name>
    <name type="common">Dwarf sweet flag</name>
    <dbReference type="NCBI Taxonomy" id="55184"/>
    <lineage>
        <taxon>Eukaryota</taxon>
        <taxon>Viridiplantae</taxon>
        <taxon>Streptophyta</taxon>
        <taxon>Embryophyta</taxon>
        <taxon>Tracheophyta</taxon>
        <taxon>Spermatophyta</taxon>
        <taxon>Magnoliopsida</taxon>
        <taxon>Liliopsida</taxon>
        <taxon>Acoraceae</taxon>
        <taxon>Acorus</taxon>
    </lineage>
</organism>
<protein>
    <recommendedName>
        <fullName evidence="4">Transmembrane protein</fullName>
    </recommendedName>
</protein>
<dbReference type="EMBL" id="JAUJYN010000007">
    <property type="protein sequence ID" value="KAK1266113.1"/>
    <property type="molecule type" value="Genomic_DNA"/>
</dbReference>
<keyword evidence="1" id="KW-0472">Membrane</keyword>
<keyword evidence="1" id="KW-1133">Transmembrane helix</keyword>
<gene>
    <name evidence="2" type="ORF">QJS04_geneDACA000446</name>
</gene>
<accession>A0AAV9AP37</accession>
<reference evidence="2" key="2">
    <citation type="submission" date="2023-06" db="EMBL/GenBank/DDBJ databases">
        <authorList>
            <person name="Ma L."/>
            <person name="Liu K.-W."/>
            <person name="Li Z."/>
            <person name="Hsiao Y.-Y."/>
            <person name="Qi Y."/>
            <person name="Fu T."/>
            <person name="Tang G."/>
            <person name="Zhang D."/>
            <person name="Sun W.-H."/>
            <person name="Liu D.-K."/>
            <person name="Li Y."/>
            <person name="Chen G.-Z."/>
            <person name="Liu X.-D."/>
            <person name="Liao X.-Y."/>
            <person name="Jiang Y.-T."/>
            <person name="Yu X."/>
            <person name="Hao Y."/>
            <person name="Huang J."/>
            <person name="Zhao X.-W."/>
            <person name="Ke S."/>
            <person name="Chen Y.-Y."/>
            <person name="Wu W.-L."/>
            <person name="Hsu J.-L."/>
            <person name="Lin Y.-F."/>
            <person name="Huang M.-D."/>
            <person name="Li C.-Y."/>
            <person name="Huang L."/>
            <person name="Wang Z.-W."/>
            <person name="Zhao X."/>
            <person name="Zhong W.-Y."/>
            <person name="Peng D.-H."/>
            <person name="Ahmad S."/>
            <person name="Lan S."/>
            <person name="Zhang J.-S."/>
            <person name="Tsai W.-C."/>
            <person name="Van De Peer Y."/>
            <person name="Liu Z.-J."/>
        </authorList>
    </citation>
    <scope>NUCLEOTIDE SEQUENCE</scope>
    <source>
        <strain evidence="2">SCP</strain>
        <tissue evidence="2">Leaves</tissue>
    </source>
</reference>
<evidence type="ECO:0000256" key="1">
    <source>
        <dbReference type="SAM" id="Phobius"/>
    </source>
</evidence>
<evidence type="ECO:0000313" key="2">
    <source>
        <dbReference type="EMBL" id="KAK1266113.1"/>
    </source>
</evidence>
<dbReference type="AlphaFoldDB" id="A0AAV9AP37"/>
<reference evidence="2" key="1">
    <citation type="journal article" date="2023" name="Nat. Commun.">
        <title>Diploid and tetraploid genomes of Acorus and the evolution of monocots.</title>
        <authorList>
            <person name="Ma L."/>
            <person name="Liu K.W."/>
            <person name="Li Z."/>
            <person name="Hsiao Y.Y."/>
            <person name="Qi Y."/>
            <person name="Fu T."/>
            <person name="Tang G.D."/>
            <person name="Zhang D."/>
            <person name="Sun W.H."/>
            <person name="Liu D.K."/>
            <person name="Li Y."/>
            <person name="Chen G.Z."/>
            <person name="Liu X.D."/>
            <person name="Liao X.Y."/>
            <person name="Jiang Y.T."/>
            <person name="Yu X."/>
            <person name="Hao Y."/>
            <person name="Huang J."/>
            <person name="Zhao X.W."/>
            <person name="Ke S."/>
            <person name="Chen Y.Y."/>
            <person name="Wu W.L."/>
            <person name="Hsu J.L."/>
            <person name="Lin Y.F."/>
            <person name="Huang M.D."/>
            <person name="Li C.Y."/>
            <person name="Huang L."/>
            <person name="Wang Z.W."/>
            <person name="Zhao X."/>
            <person name="Zhong W.Y."/>
            <person name="Peng D.H."/>
            <person name="Ahmad S."/>
            <person name="Lan S."/>
            <person name="Zhang J.S."/>
            <person name="Tsai W.C."/>
            <person name="Van de Peer Y."/>
            <person name="Liu Z.J."/>
        </authorList>
    </citation>
    <scope>NUCLEOTIDE SEQUENCE</scope>
    <source>
        <strain evidence="2">SCP</strain>
    </source>
</reference>
<keyword evidence="1" id="KW-0812">Transmembrane</keyword>
<proteinExistence type="predicted"/>